<evidence type="ECO:0000313" key="11">
    <source>
        <dbReference type="EMBL" id="CAH2078609.1"/>
    </source>
</evidence>
<keyword evidence="3" id="KW-0597">Phosphoprotein</keyword>
<dbReference type="EMBL" id="OU466863">
    <property type="protein sequence ID" value="CAH2078609.1"/>
    <property type="molecule type" value="Genomic_DNA"/>
</dbReference>
<evidence type="ECO:0000259" key="10">
    <source>
        <dbReference type="SMART" id="SM00415"/>
    </source>
</evidence>
<feature type="domain" description="HSF-type DNA-binding" evidence="10">
    <location>
        <begin position="293"/>
        <end position="385"/>
    </location>
</feature>
<keyword evidence="4" id="KW-0805">Transcription regulation</keyword>
<protein>
    <recommendedName>
        <fullName evidence="10">HSF-type DNA-binding domain-containing protein</fullName>
    </recommendedName>
</protein>
<dbReference type="Proteomes" id="UP000836841">
    <property type="component" value="Chromosome 7"/>
</dbReference>
<evidence type="ECO:0000256" key="4">
    <source>
        <dbReference type="ARBA" id="ARBA00023015"/>
    </source>
</evidence>
<evidence type="ECO:0000256" key="3">
    <source>
        <dbReference type="ARBA" id="ARBA00022553"/>
    </source>
</evidence>
<keyword evidence="6" id="KW-0238">DNA-binding</keyword>
<evidence type="ECO:0000256" key="8">
    <source>
        <dbReference type="ARBA" id="ARBA00023242"/>
    </source>
</evidence>
<dbReference type="SMART" id="SM00415">
    <property type="entry name" value="HSF"/>
    <property type="match status" value="3"/>
</dbReference>
<dbReference type="PANTHER" id="PTHR10015">
    <property type="entry name" value="HEAT SHOCK TRANSCRIPTION FACTOR"/>
    <property type="match status" value="1"/>
</dbReference>
<dbReference type="PRINTS" id="PR00056">
    <property type="entry name" value="HSFDOMAIN"/>
</dbReference>
<dbReference type="GO" id="GO:0000978">
    <property type="term" value="F:RNA polymerase II cis-regulatory region sequence-specific DNA binding"/>
    <property type="evidence" value="ECO:0007669"/>
    <property type="project" value="TreeGrafter"/>
</dbReference>
<keyword evidence="12" id="KW-1185">Reference proteome</keyword>
<dbReference type="SUPFAM" id="SSF46785">
    <property type="entry name" value="Winged helix' DNA-binding domain"/>
    <property type="match status" value="3"/>
</dbReference>
<evidence type="ECO:0000256" key="1">
    <source>
        <dbReference type="ARBA" id="ARBA00004123"/>
    </source>
</evidence>
<proteinExistence type="inferred from homology"/>
<dbReference type="AlphaFoldDB" id="A0AAU9T6U1"/>
<dbReference type="Gene3D" id="1.10.10.10">
    <property type="entry name" value="Winged helix-like DNA-binding domain superfamily/Winged helix DNA-binding domain"/>
    <property type="match status" value="3"/>
</dbReference>
<evidence type="ECO:0000313" key="12">
    <source>
        <dbReference type="Proteomes" id="UP000836841"/>
    </source>
</evidence>
<dbReference type="InterPro" id="IPR000232">
    <property type="entry name" value="HSF_DNA-bd"/>
</dbReference>
<reference evidence="11 12" key="1">
    <citation type="submission" date="2022-03" db="EMBL/GenBank/DDBJ databases">
        <authorList>
            <person name="Nunn A."/>
            <person name="Chopra R."/>
            <person name="Nunn A."/>
            <person name="Contreras Garrido A."/>
        </authorList>
    </citation>
    <scope>NUCLEOTIDE SEQUENCE [LARGE SCALE GENOMIC DNA]</scope>
</reference>
<feature type="domain" description="HSF-type DNA-binding" evidence="10">
    <location>
        <begin position="156"/>
        <end position="250"/>
    </location>
</feature>
<evidence type="ECO:0000256" key="9">
    <source>
        <dbReference type="RuleBase" id="RU004020"/>
    </source>
</evidence>
<dbReference type="Pfam" id="PF00447">
    <property type="entry name" value="HSF_DNA-bind"/>
    <property type="match status" value="3"/>
</dbReference>
<accession>A0AAU9T6U1</accession>
<keyword evidence="8" id="KW-0539">Nucleus</keyword>
<name>A0AAU9T6U1_THLAR</name>
<dbReference type="InterPro" id="IPR036388">
    <property type="entry name" value="WH-like_DNA-bd_sf"/>
</dbReference>
<evidence type="ECO:0000256" key="6">
    <source>
        <dbReference type="ARBA" id="ARBA00023125"/>
    </source>
</evidence>
<feature type="domain" description="HSF-type DNA-binding" evidence="10">
    <location>
        <begin position="10"/>
        <end position="103"/>
    </location>
</feature>
<evidence type="ECO:0000256" key="7">
    <source>
        <dbReference type="ARBA" id="ARBA00023163"/>
    </source>
</evidence>
<organism evidence="11 12">
    <name type="scientific">Thlaspi arvense</name>
    <name type="common">Field penny-cress</name>
    <dbReference type="NCBI Taxonomy" id="13288"/>
    <lineage>
        <taxon>Eukaryota</taxon>
        <taxon>Viridiplantae</taxon>
        <taxon>Streptophyta</taxon>
        <taxon>Embryophyta</taxon>
        <taxon>Tracheophyta</taxon>
        <taxon>Spermatophyta</taxon>
        <taxon>Magnoliopsida</taxon>
        <taxon>eudicotyledons</taxon>
        <taxon>Gunneridae</taxon>
        <taxon>Pentapetalae</taxon>
        <taxon>rosids</taxon>
        <taxon>malvids</taxon>
        <taxon>Brassicales</taxon>
        <taxon>Brassicaceae</taxon>
        <taxon>Thlaspideae</taxon>
        <taxon>Thlaspi</taxon>
    </lineage>
</organism>
<dbReference type="GO" id="GO:0006357">
    <property type="term" value="P:regulation of transcription by RNA polymerase II"/>
    <property type="evidence" value="ECO:0007669"/>
    <property type="project" value="TreeGrafter"/>
</dbReference>
<keyword evidence="7" id="KW-0804">Transcription</keyword>
<comment type="subcellular location">
    <subcellularLocation>
        <location evidence="1">Nucleus</location>
    </subcellularLocation>
</comment>
<dbReference type="GO" id="GO:0003700">
    <property type="term" value="F:DNA-binding transcription factor activity"/>
    <property type="evidence" value="ECO:0007669"/>
    <property type="project" value="InterPro"/>
</dbReference>
<evidence type="ECO:0000256" key="5">
    <source>
        <dbReference type="ARBA" id="ARBA00023016"/>
    </source>
</evidence>
<dbReference type="PANTHER" id="PTHR10015:SF427">
    <property type="entry name" value="HEAT SHOCK FACTOR PROTEIN"/>
    <property type="match status" value="1"/>
</dbReference>
<comment type="subunit">
    <text evidence="2">Homotrimer.</text>
</comment>
<dbReference type="GO" id="GO:0005634">
    <property type="term" value="C:nucleus"/>
    <property type="evidence" value="ECO:0007669"/>
    <property type="project" value="UniProtKB-SubCell"/>
</dbReference>
<dbReference type="InterPro" id="IPR036390">
    <property type="entry name" value="WH_DNA-bd_sf"/>
</dbReference>
<gene>
    <name evidence="11" type="ORF">TAV2_LOCUS24717</name>
</gene>
<evidence type="ECO:0000256" key="2">
    <source>
        <dbReference type="ARBA" id="ARBA00011233"/>
    </source>
</evidence>
<dbReference type="GO" id="GO:0034605">
    <property type="term" value="P:cellular response to heat"/>
    <property type="evidence" value="ECO:0007669"/>
    <property type="project" value="TreeGrafter"/>
</dbReference>
<keyword evidence="5" id="KW-0346">Stress response</keyword>
<comment type="similarity">
    <text evidence="9">Belongs to the HSF family.</text>
</comment>
<dbReference type="FunFam" id="1.10.10.10:FF:000037">
    <property type="entry name" value="Heat stress transcription factor B-4"/>
    <property type="match status" value="3"/>
</dbReference>
<sequence length="441" mass="52507">MKGNGGSSSSLSSFIMTTYKMVDRPSTDSIISWSQSGKSFIIWNPEEFYGDLLGRFYKTNDVDLFFYKLKTHGFRKIDSGKWEFAHDNFVRGQPRLMENILRCMKEMRDQAYQMCVMTKAQRLFRLEVEEVEYQWLEHRGAKVVGIDEHDISLEFSPFLFATKAYEIVDDPSSDAIISWSKSGKSFIIWNPQEFYRDFLLKLFKCSDHISILFDLLERCGFKKIDAEKWEFANDSFVQGQPHLVENIKRDTWVNVDQISKDSERQAEMMDAKVLFKLQVKDEARFEGMSLDHIQSSFLTTTYNMVDDPSLDSMISWSQNNNSFIIWNMSEFYRYLLRQRLVASKSCFVSRLEFYGFKKIDPERWEFANENFVRDQPHLMVNIGRYITEKKDKLYKRIDMRKKMRDEAKKKLRDEAKKKMKEATQVKELEVRRLEHFERCRL</sequence>